<dbReference type="Proteomes" id="UP000003460">
    <property type="component" value="Unassembled WGS sequence"/>
</dbReference>
<dbReference type="STRING" id="626522.GCWU000325_00267"/>
<sequence length="46" mass="5405">MECQKENLNRIVSAIEAVFPTLFDVYRTAIILLSEYLRLIFCYSAF</sequence>
<gene>
    <name evidence="1" type="ORF">GCWU000325_00267</name>
</gene>
<protein>
    <submittedName>
        <fullName evidence="1">Uncharacterized protein</fullName>
    </submittedName>
</protein>
<dbReference type="EMBL" id="ACIJ02000005">
    <property type="protein sequence ID" value="EEX72750.1"/>
    <property type="molecule type" value="Genomic_DNA"/>
</dbReference>
<dbReference type="HOGENOM" id="CLU_3187501_0_0_10"/>
<proteinExistence type="predicted"/>
<reference evidence="1" key="1">
    <citation type="submission" date="2009-09" db="EMBL/GenBank/DDBJ databases">
        <authorList>
            <person name="Weinstock G."/>
            <person name="Sodergren E."/>
            <person name="Clifton S."/>
            <person name="Fulton L."/>
            <person name="Fulton B."/>
            <person name="Courtney L."/>
            <person name="Fronick C."/>
            <person name="Harrison M."/>
            <person name="Strong C."/>
            <person name="Farmer C."/>
            <person name="Delahaunty K."/>
            <person name="Markovic C."/>
            <person name="Hall O."/>
            <person name="Minx P."/>
            <person name="Tomlinson C."/>
            <person name="Mitreva M."/>
            <person name="Nelson J."/>
            <person name="Hou S."/>
            <person name="Wollam A."/>
            <person name="Pepin K.H."/>
            <person name="Johnson M."/>
            <person name="Bhonagiri V."/>
            <person name="Nash W.E."/>
            <person name="Warren W."/>
            <person name="Chinwalla A."/>
            <person name="Mardis E.R."/>
            <person name="Wilson R.K."/>
        </authorList>
    </citation>
    <scope>NUCLEOTIDE SEQUENCE [LARGE SCALE GENOMIC DNA]</scope>
    <source>
        <strain evidence="1">ATCC 51259</strain>
    </source>
</reference>
<name>C9LDJ6_9BACT</name>
<dbReference type="AlphaFoldDB" id="C9LDJ6"/>
<accession>C9LDJ6</accession>
<evidence type="ECO:0000313" key="2">
    <source>
        <dbReference type="Proteomes" id="UP000003460"/>
    </source>
</evidence>
<keyword evidence="2" id="KW-1185">Reference proteome</keyword>
<comment type="caution">
    <text evidence="1">The sequence shown here is derived from an EMBL/GenBank/DDBJ whole genome shotgun (WGS) entry which is preliminary data.</text>
</comment>
<organism evidence="1 2">
    <name type="scientific">Alloprevotella tannerae ATCC 51259</name>
    <dbReference type="NCBI Taxonomy" id="626522"/>
    <lineage>
        <taxon>Bacteria</taxon>
        <taxon>Pseudomonadati</taxon>
        <taxon>Bacteroidota</taxon>
        <taxon>Bacteroidia</taxon>
        <taxon>Bacteroidales</taxon>
        <taxon>Prevotellaceae</taxon>
        <taxon>Alloprevotella</taxon>
    </lineage>
</organism>
<evidence type="ECO:0000313" key="1">
    <source>
        <dbReference type="EMBL" id="EEX72750.1"/>
    </source>
</evidence>